<dbReference type="OMA" id="GEKDMFL"/>
<dbReference type="PANTHER" id="PTHR14969:SF28">
    <property type="entry name" value="DIHYDROSPHINGOSINE 1-PHOSPHATE PHOSPHATASE LCB3-RELATED"/>
    <property type="match status" value="1"/>
</dbReference>
<gene>
    <name evidence="10" type="primary">Contig12514.g13354</name>
    <name evidence="10" type="ORF">STYLEM_18809</name>
</gene>
<evidence type="ECO:0000256" key="7">
    <source>
        <dbReference type="ARBA" id="ARBA00038324"/>
    </source>
</evidence>
<accession>A0A078B8N5</accession>
<proteinExistence type="inferred from homology"/>
<sequence length="406" mass="47347">MNVDKNLIIKHSVFYCIIFVNIGIEFAYRQPLYDASLKIQHDIQDNWTQAGKDTFWAFSFWGNGAPYYLTFVFMLNWTSRARSFYYLLFLTFTIFIMNITKMAYHEPRPFMKDDDLEPYGCSAEYGNPSGHSLFAGAFNTFFFLDLCHGDYSPMQNQSKFKYYILLFLSISLTSLICFARLYVNVHTINQILYGLIWGIWIAFYFHFCLRKDVLRHINSITVRSQSRQIPYSSCILISTIIAINVLMGQIVTFLIVDDNFEPNQEWILNIEKKCKVNIKDNNNVLNYKSVVYSGFCMASYGAYLGILFSRKKFGQVTEDMHDKAIVKFLARYLIIGLLTLPFLLPFFLIQWTASLAVLIIFKTLVPFICVGFVIYGPTIYFFRRFNLVKETIGSSSVNYRESSEFQ</sequence>
<feature type="transmembrane region" description="Helical" evidence="8">
    <location>
        <begin position="84"/>
        <end position="104"/>
    </location>
</feature>
<feature type="transmembrane region" description="Helical" evidence="8">
    <location>
        <begin position="163"/>
        <end position="185"/>
    </location>
</feature>
<dbReference type="Gene3D" id="1.20.144.10">
    <property type="entry name" value="Phosphatidic acid phosphatase type 2/haloperoxidase"/>
    <property type="match status" value="1"/>
</dbReference>
<keyword evidence="11" id="KW-1185">Reference proteome</keyword>
<feature type="transmembrane region" description="Helical" evidence="8">
    <location>
        <begin position="229"/>
        <end position="256"/>
    </location>
</feature>
<comment type="similarity">
    <text evidence="7">Belongs to the type 2 lipid phosphate phosphatase family.</text>
</comment>
<feature type="domain" description="Phosphatidic acid phosphatase type 2/haloperoxidase" evidence="9">
    <location>
        <begin position="84"/>
        <end position="206"/>
    </location>
</feature>
<dbReference type="CDD" id="cd01610">
    <property type="entry name" value="PAP2_like"/>
    <property type="match status" value="1"/>
</dbReference>
<reference evidence="10 11" key="1">
    <citation type="submission" date="2014-06" db="EMBL/GenBank/DDBJ databases">
        <authorList>
            <person name="Swart Estienne"/>
        </authorList>
    </citation>
    <scope>NUCLEOTIDE SEQUENCE [LARGE SCALE GENOMIC DNA]</scope>
    <source>
        <strain evidence="10 11">130c</strain>
    </source>
</reference>
<dbReference type="Proteomes" id="UP000039865">
    <property type="component" value="Unassembled WGS sequence"/>
</dbReference>
<keyword evidence="2 8" id="KW-0812">Transmembrane</keyword>
<dbReference type="Pfam" id="PF01569">
    <property type="entry name" value="PAP2"/>
    <property type="match status" value="1"/>
</dbReference>
<evidence type="ECO:0000256" key="2">
    <source>
        <dbReference type="ARBA" id="ARBA00022692"/>
    </source>
</evidence>
<feature type="transmembrane region" description="Helical" evidence="8">
    <location>
        <begin position="55"/>
        <end position="77"/>
    </location>
</feature>
<name>A0A078B8N5_STYLE</name>
<evidence type="ECO:0000313" key="10">
    <source>
        <dbReference type="EMBL" id="CDW89672.1"/>
    </source>
</evidence>
<dbReference type="InterPro" id="IPR000326">
    <property type="entry name" value="PAP2/HPO"/>
</dbReference>
<dbReference type="AlphaFoldDB" id="A0A078B8N5"/>
<evidence type="ECO:0000256" key="3">
    <source>
        <dbReference type="ARBA" id="ARBA00022801"/>
    </source>
</evidence>
<evidence type="ECO:0000256" key="8">
    <source>
        <dbReference type="SAM" id="Phobius"/>
    </source>
</evidence>
<evidence type="ECO:0000259" key="9">
    <source>
        <dbReference type="SMART" id="SM00014"/>
    </source>
</evidence>
<evidence type="ECO:0000256" key="5">
    <source>
        <dbReference type="ARBA" id="ARBA00022989"/>
    </source>
</evidence>
<feature type="transmembrane region" description="Helical" evidence="8">
    <location>
        <begin position="12"/>
        <end position="28"/>
    </location>
</feature>
<comment type="subcellular location">
    <subcellularLocation>
        <location evidence="1">Endoplasmic reticulum membrane</location>
        <topology evidence="1">Multi-pass membrane protein</topology>
    </subcellularLocation>
</comment>
<dbReference type="OrthoDB" id="313456at2759"/>
<evidence type="ECO:0000256" key="6">
    <source>
        <dbReference type="ARBA" id="ARBA00023136"/>
    </source>
</evidence>
<feature type="transmembrane region" description="Helical" evidence="8">
    <location>
        <begin position="133"/>
        <end position="151"/>
    </location>
</feature>
<organism evidence="10 11">
    <name type="scientific">Stylonychia lemnae</name>
    <name type="common">Ciliate</name>
    <dbReference type="NCBI Taxonomy" id="5949"/>
    <lineage>
        <taxon>Eukaryota</taxon>
        <taxon>Sar</taxon>
        <taxon>Alveolata</taxon>
        <taxon>Ciliophora</taxon>
        <taxon>Intramacronucleata</taxon>
        <taxon>Spirotrichea</taxon>
        <taxon>Stichotrichia</taxon>
        <taxon>Sporadotrichida</taxon>
        <taxon>Oxytrichidae</taxon>
        <taxon>Stylonychinae</taxon>
        <taxon>Stylonychia</taxon>
    </lineage>
</organism>
<protein>
    <submittedName>
        <fullName evidence="10">Pap2 superfamily phosphatase</fullName>
    </submittedName>
</protein>
<dbReference type="SUPFAM" id="SSF48317">
    <property type="entry name" value="Acid phosphatase/Vanadium-dependent haloperoxidase"/>
    <property type="match status" value="1"/>
</dbReference>
<dbReference type="InterPro" id="IPR036938">
    <property type="entry name" value="PAP2/HPO_sf"/>
</dbReference>
<evidence type="ECO:0000313" key="11">
    <source>
        <dbReference type="Proteomes" id="UP000039865"/>
    </source>
</evidence>
<feature type="transmembrane region" description="Helical" evidence="8">
    <location>
        <begin position="329"/>
        <end position="349"/>
    </location>
</feature>
<feature type="transmembrane region" description="Helical" evidence="8">
    <location>
        <begin position="355"/>
        <end position="382"/>
    </location>
</feature>
<keyword evidence="5 8" id="KW-1133">Transmembrane helix</keyword>
<evidence type="ECO:0000256" key="1">
    <source>
        <dbReference type="ARBA" id="ARBA00004477"/>
    </source>
</evidence>
<dbReference type="EMBL" id="CCKQ01017775">
    <property type="protein sequence ID" value="CDW89672.1"/>
    <property type="molecule type" value="Genomic_DNA"/>
</dbReference>
<keyword evidence="4" id="KW-0256">Endoplasmic reticulum</keyword>
<dbReference type="PANTHER" id="PTHR14969">
    <property type="entry name" value="SPHINGOSINE-1-PHOSPHATE PHOSPHOHYDROLASE"/>
    <property type="match status" value="1"/>
</dbReference>
<dbReference type="SMART" id="SM00014">
    <property type="entry name" value="acidPPc"/>
    <property type="match status" value="1"/>
</dbReference>
<dbReference type="GO" id="GO:0005789">
    <property type="term" value="C:endoplasmic reticulum membrane"/>
    <property type="evidence" value="ECO:0007669"/>
    <property type="project" value="UniProtKB-SubCell"/>
</dbReference>
<keyword evidence="6 8" id="KW-0472">Membrane</keyword>
<dbReference type="InParanoid" id="A0A078B8N5"/>
<feature type="transmembrane region" description="Helical" evidence="8">
    <location>
        <begin position="290"/>
        <end position="308"/>
    </location>
</feature>
<feature type="transmembrane region" description="Helical" evidence="8">
    <location>
        <begin position="191"/>
        <end position="209"/>
    </location>
</feature>
<dbReference type="GO" id="GO:0042392">
    <property type="term" value="F:sphingosine-1-phosphate phosphatase activity"/>
    <property type="evidence" value="ECO:0007669"/>
    <property type="project" value="TreeGrafter"/>
</dbReference>
<keyword evidence="3" id="KW-0378">Hydrolase</keyword>
<evidence type="ECO:0000256" key="4">
    <source>
        <dbReference type="ARBA" id="ARBA00022824"/>
    </source>
</evidence>